<name>A0A0C3DGB3_9AGAM</name>
<dbReference type="SUPFAM" id="SSF53098">
    <property type="entry name" value="Ribonuclease H-like"/>
    <property type="match status" value="1"/>
</dbReference>
<dbReference type="InterPro" id="IPR012337">
    <property type="entry name" value="RNaseH-like_sf"/>
</dbReference>
<dbReference type="InParanoid" id="A0A0C3DGB3"/>
<dbReference type="Pfam" id="PF05699">
    <property type="entry name" value="Dimer_Tnp_hAT"/>
    <property type="match status" value="1"/>
</dbReference>
<feature type="non-terminal residue" evidence="2">
    <location>
        <position position="1"/>
    </location>
</feature>
<evidence type="ECO:0000259" key="1">
    <source>
        <dbReference type="Pfam" id="PF05699"/>
    </source>
</evidence>
<keyword evidence="3" id="KW-1185">Reference proteome</keyword>
<proteinExistence type="predicted"/>
<feature type="domain" description="HAT C-terminal dimerisation" evidence="1">
    <location>
        <begin position="1"/>
        <end position="52"/>
    </location>
</feature>
<dbReference type="OrthoDB" id="3241084at2759"/>
<dbReference type="Proteomes" id="UP000053989">
    <property type="component" value="Unassembled WGS sequence"/>
</dbReference>
<dbReference type="HOGENOM" id="CLU_009123_15_4_1"/>
<protein>
    <recommendedName>
        <fullName evidence="1">HAT C-terminal dimerisation domain-containing protein</fullName>
    </recommendedName>
</protein>
<feature type="non-terminal residue" evidence="2">
    <location>
        <position position="55"/>
    </location>
</feature>
<evidence type="ECO:0000313" key="2">
    <source>
        <dbReference type="EMBL" id="KIM55091.1"/>
    </source>
</evidence>
<reference evidence="2 3" key="1">
    <citation type="submission" date="2014-04" db="EMBL/GenBank/DDBJ databases">
        <authorList>
            <consortium name="DOE Joint Genome Institute"/>
            <person name="Kuo A."/>
            <person name="Kohler A."/>
            <person name="Nagy L.G."/>
            <person name="Floudas D."/>
            <person name="Copeland A."/>
            <person name="Barry K.W."/>
            <person name="Cichocki N."/>
            <person name="Veneault-Fourrey C."/>
            <person name="LaButti K."/>
            <person name="Lindquist E.A."/>
            <person name="Lipzen A."/>
            <person name="Lundell T."/>
            <person name="Morin E."/>
            <person name="Murat C."/>
            <person name="Sun H."/>
            <person name="Tunlid A."/>
            <person name="Henrissat B."/>
            <person name="Grigoriev I.V."/>
            <person name="Hibbett D.S."/>
            <person name="Martin F."/>
            <person name="Nordberg H.P."/>
            <person name="Cantor M.N."/>
            <person name="Hua S.X."/>
        </authorList>
    </citation>
    <scope>NUCLEOTIDE SEQUENCE [LARGE SCALE GENOMIC DNA]</scope>
    <source>
        <strain evidence="2 3">Foug A</strain>
    </source>
</reference>
<organism evidence="2 3">
    <name type="scientific">Scleroderma citrinum Foug A</name>
    <dbReference type="NCBI Taxonomy" id="1036808"/>
    <lineage>
        <taxon>Eukaryota</taxon>
        <taxon>Fungi</taxon>
        <taxon>Dikarya</taxon>
        <taxon>Basidiomycota</taxon>
        <taxon>Agaricomycotina</taxon>
        <taxon>Agaricomycetes</taxon>
        <taxon>Agaricomycetidae</taxon>
        <taxon>Boletales</taxon>
        <taxon>Sclerodermatineae</taxon>
        <taxon>Sclerodermataceae</taxon>
        <taxon>Scleroderma</taxon>
    </lineage>
</organism>
<evidence type="ECO:0000313" key="3">
    <source>
        <dbReference type="Proteomes" id="UP000053989"/>
    </source>
</evidence>
<dbReference type="EMBL" id="KN822141">
    <property type="protein sequence ID" value="KIM55091.1"/>
    <property type="molecule type" value="Genomic_DNA"/>
</dbReference>
<gene>
    <name evidence="2" type="ORF">SCLCIDRAFT_41472</name>
</gene>
<dbReference type="AlphaFoldDB" id="A0A0C3DGB3"/>
<sequence length="55" mass="6270">FPTIFSLAMDILPIQGSAVPCERVFSSSKETMAMRRNRISHDLMEALQVLKFSLR</sequence>
<accession>A0A0C3DGB3</accession>
<dbReference type="InterPro" id="IPR008906">
    <property type="entry name" value="HATC_C_dom"/>
</dbReference>
<dbReference type="GO" id="GO:0046983">
    <property type="term" value="F:protein dimerization activity"/>
    <property type="evidence" value="ECO:0007669"/>
    <property type="project" value="InterPro"/>
</dbReference>
<reference evidence="3" key="2">
    <citation type="submission" date="2015-01" db="EMBL/GenBank/DDBJ databases">
        <title>Evolutionary Origins and Diversification of the Mycorrhizal Mutualists.</title>
        <authorList>
            <consortium name="DOE Joint Genome Institute"/>
            <consortium name="Mycorrhizal Genomics Consortium"/>
            <person name="Kohler A."/>
            <person name="Kuo A."/>
            <person name="Nagy L.G."/>
            <person name="Floudas D."/>
            <person name="Copeland A."/>
            <person name="Barry K.W."/>
            <person name="Cichocki N."/>
            <person name="Veneault-Fourrey C."/>
            <person name="LaButti K."/>
            <person name="Lindquist E.A."/>
            <person name="Lipzen A."/>
            <person name="Lundell T."/>
            <person name="Morin E."/>
            <person name="Murat C."/>
            <person name="Riley R."/>
            <person name="Ohm R."/>
            <person name="Sun H."/>
            <person name="Tunlid A."/>
            <person name="Henrissat B."/>
            <person name="Grigoriev I.V."/>
            <person name="Hibbett D.S."/>
            <person name="Martin F."/>
        </authorList>
    </citation>
    <scope>NUCLEOTIDE SEQUENCE [LARGE SCALE GENOMIC DNA]</scope>
    <source>
        <strain evidence="3">Foug A</strain>
    </source>
</reference>